<sequence>MGKEGTVRGLHLSQKGEFMTVYVTLDPDTANPALILSEDLQDVRCGDKQQDLSDNPERFDKRLWVLGSEGFNEGTVYWEVEVGNEVFWVVGVARESVRRKGWVNMSAKEGIWAIDWNKPMPPVPPSSQSTLPRNSRRIRVCLNYEQRQVTFFNADNKAPIHTVTGANFAGERIRPFFGTKYYLRLCPISQ</sequence>
<dbReference type="InterPro" id="IPR003879">
    <property type="entry name" value="Butyrophylin_SPRY"/>
</dbReference>
<evidence type="ECO:0000313" key="2">
    <source>
        <dbReference type="EMBL" id="TFJ95883.1"/>
    </source>
</evidence>
<dbReference type="FunFam" id="2.60.120.920:FF:000004">
    <property type="entry name" value="Butyrophilin subfamily 1 member A1"/>
    <property type="match status" value="1"/>
</dbReference>
<reference evidence="2 3" key="2">
    <citation type="submission" date="2019-04" db="EMBL/GenBank/DDBJ databases">
        <title>The genome sequence of big-headed turtle.</title>
        <authorList>
            <person name="Gong S."/>
        </authorList>
    </citation>
    <scope>NUCLEOTIDE SEQUENCE [LARGE SCALE GENOMIC DNA]</scope>
    <source>
        <strain evidence="2">DO16091913</strain>
        <tissue evidence="2">Muscle</tissue>
    </source>
</reference>
<dbReference type="SMART" id="SM00449">
    <property type="entry name" value="SPRY"/>
    <property type="match status" value="1"/>
</dbReference>
<dbReference type="PRINTS" id="PR01407">
    <property type="entry name" value="BUTYPHLNCDUF"/>
</dbReference>
<dbReference type="CDD" id="cd12888">
    <property type="entry name" value="SPRY_PRY_TRIM7_like"/>
    <property type="match status" value="1"/>
</dbReference>
<dbReference type="Pfam" id="PF00622">
    <property type="entry name" value="SPRY"/>
    <property type="match status" value="1"/>
</dbReference>
<dbReference type="InterPro" id="IPR003877">
    <property type="entry name" value="SPRY_dom"/>
</dbReference>
<dbReference type="Gene3D" id="2.60.120.920">
    <property type="match status" value="1"/>
</dbReference>
<reference evidence="2 3" key="1">
    <citation type="submission" date="2019-04" db="EMBL/GenBank/DDBJ databases">
        <title>Draft genome of the big-headed turtle Platysternon megacephalum.</title>
        <authorList>
            <person name="Gong S."/>
        </authorList>
    </citation>
    <scope>NUCLEOTIDE SEQUENCE [LARGE SCALE GENOMIC DNA]</scope>
    <source>
        <strain evidence="2">DO16091913</strain>
        <tissue evidence="2">Muscle</tissue>
    </source>
</reference>
<comment type="caution">
    <text evidence="2">The sequence shown here is derived from an EMBL/GenBank/DDBJ whole genome shotgun (WGS) entry which is preliminary data.</text>
</comment>
<dbReference type="EMBL" id="QXTE01001041">
    <property type="protein sequence ID" value="TFJ95883.1"/>
    <property type="molecule type" value="Genomic_DNA"/>
</dbReference>
<evidence type="ECO:0000259" key="1">
    <source>
        <dbReference type="PROSITE" id="PS50188"/>
    </source>
</evidence>
<dbReference type="PANTHER" id="PTHR24103">
    <property type="entry name" value="E3 UBIQUITIN-PROTEIN LIGASE TRIM"/>
    <property type="match status" value="1"/>
</dbReference>
<gene>
    <name evidence="2" type="ORF">DR999_PMT22394</name>
</gene>
<dbReference type="InterPro" id="IPR006574">
    <property type="entry name" value="PRY"/>
</dbReference>
<dbReference type="AlphaFoldDB" id="A0A4D9DLS3"/>
<dbReference type="SUPFAM" id="SSF49899">
    <property type="entry name" value="Concanavalin A-like lectins/glucanases"/>
    <property type="match status" value="1"/>
</dbReference>
<protein>
    <submittedName>
        <fullName evidence="2">Zinc-binding protein A33</fullName>
    </submittedName>
</protein>
<dbReference type="InterPro" id="IPR050143">
    <property type="entry name" value="TRIM/RBCC"/>
</dbReference>
<dbReference type="Pfam" id="PF13765">
    <property type="entry name" value="PRY"/>
    <property type="match status" value="1"/>
</dbReference>
<dbReference type="SMART" id="SM00589">
    <property type="entry name" value="PRY"/>
    <property type="match status" value="1"/>
</dbReference>
<dbReference type="OrthoDB" id="9046441at2759"/>
<dbReference type="Proteomes" id="UP000297703">
    <property type="component" value="Unassembled WGS sequence"/>
</dbReference>
<dbReference type="PROSITE" id="PS50188">
    <property type="entry name" value="B302_SPRY"/>
    <property type="match status" value="1"/>
</dbReference>
<dbReference type="InterPro" id="IPR001870">
    <property type="entry name" value="B30.2/SPRY"/>
</dbReference>
<name>A0A4D9DLS3_9SAUR</name>
<dbReference type="InterPro" id="IPR013320">
    <property type="entry name" value="ConA-like_dom_sf"/>
</dbReference>
<proteinExistence type="predicted"/>
<evidence type="ECO:0000313" key="3">
    <source>
        <dbReference type="Proteomes" id="UP000297703"/>
    </source>
</evidence>
<dbReference type="STRING" id="55544.A0A4D9DLS3"/>
<dbReference type="InterPro" id="IPR043136">
    <property type="entry name" value="B30.2/SPRY_sf"/>
</dbReference>
<feature type="domain" description="B30.2/SPRY" evidence="1">
    <location>
        <begin position="3"/>
        <end position="190"/>
    </location>
</feature>
<accession>A0A4D9DLS3</accession>
<keyword evidence="3" id="KW-1185">Reference proteome</keyword>
<organism evidence="2 3">
    <name type="scientific">Platysternon megacephalum</name>
    <name type="common">big-headed turtle</name>
    <dbReference type="NCBI Taxonomy" id="55544"/>
    <lineage>
        <taxon>Eukaryota</taxon>
        <taxon>Metazoa</taxon>
        <taxon>Chordata</taxon>
        <taxon>Craniata</taxon>
        <taxon>Vertebrata</taxon>
        <taxon>Euteleostomi</taxon>
        <taxon>Archelosauria</taxon>
        <taxon>Testudinata</taxon>
        <taxon>Testudines</taxon>
        <taxon>Cryptodira</taxon>
        <taxon>Durocryptodira</taxon>
        <taxon>Testudinoidea</taxon>
        <taxon>Platysternidae</taxon>
        <taxon>Platysternon</taxon>
    </lineage>
</organism>